<dbReference type="AlphaFoldDB" id="A0A840EXG9"/>
<proteinExistence type="predicted"/>
<keyword evidence="1" id="KW-0472">Membrane</keyword>
<sequence length="296" mass="31015">MTATPRIRPARRAAQVAAATVVVVVIVVVIGFLADNVAASRAEHRLAAAVEQSAGVRFEPEVTIGGFPFLTDTSGPFPSILVSARGVRVGGCGDRGECTVTMDARLGDAATGSIWEVDADTEIAAGSVDAETRIDSVNLGRLMGITDLYINTPGPEDKAGAGGPGDGLVERTDGIMLSGTVPFPGSPERQGQYPPSAVEYTAAKAKVSVSAKVFVGDDGRVHIEATKLYDGPEMHYSDDVPAEFYAHVLDRFSAVLPVLPMAWNVAADKALSRGSDLIVAGNTKSRIVKPRDFHGR</sequence>
<evidence type="ECO:0008006" key="4">
    <source>
        <dbReference type="Google" id="ProtNLM"/>
    </source>
</evidence>
<evidence type="ECO:0000313" key="2">
    <source>
        <dbReference type="EMBL" id="MBB4134983.1"/>
    </source>
</evidence>
<dbReference type="RefSeq" id="WP_183370094.1">
    <property type="nucleotide sequence ID" value="NZ_BAABHL010000037.1"/>
</dbReference>
<dbReference type="EMBL" id="JACIFP010000001">
    <property type="protein sequence ID" value="MBB4134983.1"/>
    <property type="molecule type" value="Genomic_DNA"/>
</dbReference>
<feature type="transmembrane region" description="Helical" evidence="1">
    <location>
        <begin position="12"/>
        <end position="34"/>
    </location>
</feature>
<organism evidence="2 3">
    <name type="scientific">Gordonia humi</name>
    <dbReference type="NCBI Taxonomy" id="686429"/>
    <lineage>
        <taxon>Bacteria</taxon>
        <taxon>Bacillati</taxon>
        <taxon>Actinomycetota</taxon>
        <taxon>Actinomycetes</taxon>
        <taxon>Mycobacteriales</taxon>
        <taxon>Gordoniaceae</taxon>
        <taxon>Gordonia</taxon>
    </lineage>
</organism>
<evidence type="ECO:0000313" key="3">
    <source>
        <dbReference type="Proteomes" id="UP000551501"/>
    </source>
</evidence>
<dbReference type="Proteomes" id="UP000551501">
    <property type="component" value="Unassembled WGS sequence"/>
</dbReference>
<dbReference type="Pfam" id="PF11209">
    <property type="entry name" value="LmeA"/>
    <property type="match status" value="1"/>
</dbReference>
<evidence type="ECO:0000256" key="1">
    <source>
        <dbReference type="SAM" id="Phobius"/>
    </source>
</evidence>
<reference evidence="2 3" key="1">
    <citation type="submission" date="2020-08" db="EMBL/GenBank/DDBJ databases">
        <title>Sequencing the genomes of 1000 actinobacteria strains.</title>
        <authorList>
            <person name="Klenk H.-P."/>
        </authorList>
    </citation>
    <scope>NUCLEOTIDE SEQUENCE [LARGE SCALE GENOMIC DNA]</scope>
    <source>
        <strain evidence="2 3">DSM 45298</strain>
    </source>
</reference>
<keyword evidence="1" id="KW-1133">Transmembrane helix</keyword>
<protein>
    <recommendedName>
        <fullName evidence="4">DUF2993 domain-containing protein</fullName>
    </recommendedName>
</protein>
<dbReference type="InterPro" id="IPR021373">
    <property type="entry name" value="DUF2993"/>
</dbReference>
<keyword evidence="3" id="KW-1185">Reference proteome</keyword>
<keyword evidence="1" id="KW-0812">Transmembrane</keyword>
<gene>
    <name evidence="2" type="ORF">BKA16_001535</name>
</gene>
<comment type="caution">
    <text evidence="2">The sequence shown here is derived from an EMBL/GenBank/DDBJ whole genome shotgun (WGS) entry which is preliminary data.</text>
</comment>
<accession>A0A840EXG9</accession>
<name>A0A840EXG9_9ACTN</name>